<sequence>MKRFLCLVATLYVCFEVHVNADSGRNRNVIEHAVKAAKATVDSAYEYSRRVSVDRVRRNVASSADVLRMLKQPVGMSRSLTRSADYMENAIRIIRSSKTRHKRSINATDMISVEDLQLISDLTGCSPRHRMPSCRTTPNLNQYRTLSSVCNNRDNTRWGASNIPLTRWLPAEYLDDVSVPKGWRDEENNGHVLPNSRDVSNHILAFPMSELENDLEFSYMETIFGQFLDHDLTFTPHSPVIRSFSDGIDCEHSCARTEPCYPIPIPNMDPRFGENSEKCIPFSRSAPTCGSGKTGAGFGALNTRQQLNTLTSFIDGSNVYGSDDSKAKFLRDLTTDEGKLKVNTKFSDNGFDFLPFKPSSVNMCATRARITNTSDAEEVPCFVAGDDRSNENILLTAVHTLFMREHNRIVSILKQKNPMWDGEKLYQEGRKIVGAILQIFTYRDFLRHILGPDVMAEKLSTYPGYDETIDPSISNSFATASFRFAHGMLQPFAFRLDENYQNHPEFPTQLLHKTFVSPWRVIYEGGVDPILRGLIGKPSKLNTQDSILTDEVRDRLFKLTSDVALDLGALNIQRGRDHALPGYNKWRQFCGLSQPQNEKQLAKVLKNKDLAKRLMTMYGTADNIDLWLGGMTEPFVRGGRVGPLFACLISTQFQNLRQGDRHWWENKGVFTEAQKRALRDVSLSRVICDNTGIKEVPRDAFLFRPRGNGYTRCEDIPEFDLSPWEERGPPGPQGPPGPPGPPGPAGFGPHVAFSARLGKNKAPSSTPIPFLEELTNIGSSYNPKKGIFNCKIPGLYEFQFNCAIYQQSTSLDLMHNGKRLLHSFTTRHDGYVTASGNTYVNLKKGDKVWLVALEGSNAISEDSFFSGHLLWAAEPHH</sequence>
<feature type="domain" description="C1q" evidence="12">
    <location>
        <begin position="746"/>
        <end position="877"/>
    </location>
</feature>
<dbReference type="InterPro" id="IPR001073">
    <property type="entry name" value="C1q_dom"/>
</dbReference>
<reference evidence="13" key="3">
    <citation type="submission" date="2025-09" db="UniProtKB">
        <authorList>
            <consortium name="Ensembl"/>
        </authorList>
    </citation>
    <scope>IDENTIFICATION</scope>
</reference>
<dbReference type="Pfam" id="PF00386">
    <property type="entry name" value="C1q"/>
    <property type="match status" value="1"/>
</dbReference>
<protein>
    <submittedName>
        <fullName evidence="13">Eosinophil peroxidase-like</fullName>
    </submittedName>
</protein>
<keyword evidence="4 11" id="KW-0732">Signal</keyword>
<dbReference type="GO" id="GO:0005615">
    <property type="term" value="C:extracellular space"/>
    <property type="evidence" value="ECO:0007669"/>
    <property type="project" value="TreeGrafter"/>
</dbReference>
<dbReference type="Ensembl" id="ENSGWIT00000022350.1">
    <property type="protein sequence ID" value="ENSGWIP00000020342.1"/>
    <property type="gene ID" value="ENSGWIG00000010367.1"/>
</dbReference>
<evidence type="ECO:0000256" key="4">
    <source>
        <dbReference type="ARBA" id="ARBA00022729"/>
    </source>
</evidence>
<dbReference type="SUPFAM" id="SSF49842">
    <property type="entry name" value="TNF-like"/>
    <property type="match status" value="1"/>
</dbReference>
<feature type="signal peptide" evidence="11">
    <location>
        <begin position="1"/>
        <end position="21"/>
    </location>
</feature>
<keyword evidence="5" id="KW-0560">Oxidoreductase</keyword>
<keyword evidence="14" id="KW-1185">Reference proteome</keyword>
<dbReference type="InterPro" id="IPR008983">
    <property type="entry name" value="Tumour_necrosis_fac-like_dom"/>
</dbReference>
<dbReference type="Proteomes" id="UP000694680">
    <property type="component" value="Chromosome 9"/>
</dbReference>
<evidence type="ECO:0000256" key="9">
    <source>
        <dbReference type="PIRSR" id="PIRSR619791-2"/>
    </source>
</evidence>
<evidence type="ECO:0000256" key="5">
    <source>
        <dbReference type="ARBA" id="ARBA00023002"/>
    </source>
</evidence>
<dbReference type="InterPro" id="IPR019791">
    <property type="entry name" value="Haem_peroxidase_animal"/>
</dbReference>
<dbReference type="AlphaFoldDB" id="A0A8C5EGB9"/>
<evidence type="ECO:0000256" key="10">
    <source>
        <dbReference type="SAM" id="MobiDB-lite"/>
    </source>
</evidence>
<organism evidence="13 14">
    <name type="scientific">Gouania willdenowi</name>
    <name type="common">Blunt-snouted clingfish</name>
    <name type="synonym">Lepadogaster willdenowi</name>
    <dbReference type="NCBI Taxonomy" id="441366"/>
    <lineage>
        <taxon>Eukaryota</taxon>
        <taxon>Metazoa</taxon>
        <taxon>Chordata</taxon>
        <taxon>Craniata</taxon>
        <taxon>Vertebrata</taxon>
        <taxon>Euteleostomi</taxon>
        <taxon>Actinopterygii</taxon>
        <taxon>Neopterygii</taxon>
        <taxon>Teleostei</taxon>
        <taxon>Neoteleostei</taxon>
        <taxon>Acanthomorphata</taxon>
        <taxon>Ovalentaria</taxon>
        <taxon>Blenniimorphae</taxon>
        <taxon>Blenniiformes</taxon>
        <taxon>Gobiesocoidei</taxon>
        <taxon>Gobiesocidae</taxon>
        <taxon>Gobiesocinae</taxon>
        <taxon>Gouania</taxon>
    </lineage>
</organism>
<keyword evidence="6 9" id="KW-0408">Iron</keyword>
<reference evidence="13" key="1">
    <citation type="submission" date="2020-06" db="EMBL/GenBank/DDBJ databases">
        <authorList>
            <consortium name="Wellcome Sanger Institute Data Sharing"/>
        </authorList>
    </citation>
    <scope>NUCLEOTIDE SEQUENCE [LARGE SCALE GENOMIC DNA]</scope>
</reference>
<evidence type="ECO:0000256" key="8">
    <source>
        <dbReference type="ARBA" id="ARBA00061342"/>
    </source>
</evidence>
<dbReference type="Gene3D" id="2.60.120.40">
    <property type="match status" value="1"/>
</dbReference>
<keyword evidence="7" id="KW-1015">Disulfide bond</keyword>
<dbReference type="PROSITE" id="PS50292">
    <property type="entry name" value="PEROXIDASE_3"/>
    <property type="match status" value="1"/>
</dbReference>
<feature type="binding site" description="axial binding residue" evidence="9">
    <location>
        <position position="486"/>
    </location>
    <ligand>
        <name>heme b</name>
        <dbReference type="ChEBI" id="CHEBI:60344"/>
    </ligand>
    <ligandPart>
        <name>Fe</name>
        <dbReference type="ChEBI" id="CHEBI:18248"/>
    </ligandPart>
</feature>
<evidence type="ECO:0000313" key="13">
    <source>
        <dbReference type="Ensembl" id="ENSGWIP00000020342.1"/>
    </source>
</evidence>
<dbReference type="InterPro" id="IPR010255">
    <property type="entry name" value="Haem_peroxidase_sf"/>
</dbReference>
<dbReference type="SMART" id="SM00110">
    <property type="entry name" value="C1Q"/>
    <property type="match status" value="1"/>
</dbReference>
<comment type="cofactor">
    <cofactor evidence="1">
        <name>heme b</name>
        <dbReference type="ChEBI" id="CHEBI:60344"/>
    </cofactor>
</comment>
<dbReference type="PANTHER" id="PTHR11475">
    <property type="entry name" value="OXIDASE/PEROXIDASE"/>
    <property type="match status" value="1"/>
</dbReference>
<dbReference type="FunFam" id="1.10.640.10:FF:000001">
    <property type="entry name" value="Peroxidasin homolog"/>
    <property type="match status" value="1"/>
</dbReference>
<evidence type="ECO:0000259" key="12">
    <source>
        <dbReference type="PROSITE" id="PS50871"/>
    </source>
</evidence>
<accession>A0A8C5EGB9</accession>
<dbReference type="GO" id="GO:0006979">
    <property type="term" value="P:response to oxidative stress"/>
    <property type="evidence" value="ECO:0007669"/>
    <property type="project" value="InterPro"/>
</dbReference>
<feature type="region of interest" description="Disordered" evidence="10">
    <location>
        <begin position="721"/>
        <end position="751"/>
    </location>
</feature>
<dbReference type="PANTHER" id="PTHR11475:SF63">
    <property type="entry name" value="EOSINOPHIL PEROXIDASE"/>
    <property type="match status" value="1"/>
</dbReference>
<dbReference type="GO" id="GO:0004601">
    <property type="term" value="F:peroxidase activity"/>
    <property type="evidence" value="ECO:0007669"/>
    <property type="project" value="InterPro"/>
</dbReference>
<dbReference type="SUPFAM" id="SSF48113">
    <property type="entry name" value="Heme-dependent peroxidases"/>
    <property type="match status" value="1"/>
</dbReference>
<gene>
    <name evidence="13" type="primary">LOC114469312</name>
</gene>
<evidence type="ECO:0000256" key="11">
    <source>
        <dbReference type="SAM" id="SignalP"/>
    </source>
</evidence>
<keyword evidence="2 9" id="KW-0349">Heme</keyword>
<evidence type="ECO:0000313" key="14">
    <source>
        <dbReference type="Proteomes" id="UP000694680"/>
    </source>
</evidence>
<dbReference type="PROSITE" id="PS50871">
    <property type="entry name" value="C1Q"/>
    <property type="match status" value="1"/>
</dbReference>
<feature type="compositionally biased region" description="Pro residues" evidence="10">
    <location>
        <begin position="729"/>
        <end position="744"/>
    </location>
</feature>
<dbReference type="PRINTS" id="PR00457">
    <property type="entry name" value="ANPEROXIDASE"/>
</dbReference>
<reference evidence="13" key="2">
    <citation type="submission" date="2025-08" db="UniProtKB">
        <authorList>
            <consortium name="Ensembl"/>
        </authorList>
    </citation>
    <scope>IDENTIFICATION</scope>
</reference>
<evidence type="ECO:0000256" key="6">
    <source>
        <dbReference type="ARBA" id="ARBA00023004"/>
    </source>
</evidence>
<dbReference type="InterPro" id="IPR037120">
    <property type="entry name" value="Haem_peroxidase_sf_animal"/>
</dbReference>
<name>A0A8C5EGB9_GOUWI</name>
<dbReference type="GO" id="GO:0046872">
    <property type="term" value="F:metal ion binding"/>
    <property type="evidence" value="ECO:0007669"/>
    <property type="project" value="UniProtKB-KW"/>
</dbReference>
<comment type="similarity">
    <text evidence="8">Belongs to the peroxidase family. XPO subfamily.</text>
</comment>
<feature type="chain" id="PRO_5034615734" evidence="11">
    <location>
        <begin position="22"/>
        <end position="877"/>
    </location>
</feature>
<dbReference type="GO" id="GO:0020037">
    <property type="term" value="F:heme binding"/>
    <property type="evidence" value="ECO:0007669"/>
    <property type="project" value="InterPro"/>
</dbReference>
<evidence type="ECO:0000256" key="1">
    <source>
        <dbReference type="ARBA" id="ARBA00001970"/>
    </source>
</evidence>
<proteinExistence type="inferred from homology"/>
<evidence type="ECO:0000256" key="3">
    <source>
        <dbReference type="ARBA" id="ARBA00022723"/>
    </source>
</evidence>
<evidence type="ECO:0000256" key="7">
    <source>
        <dbReference type="ARBA" id="ARBA00023157"/>
    </source>
</evidence>
<dbReference type="Gene3D" id="1.10.640.10">
    <property type="entry name" value="Haem peroxidase domain superfamily, animal type"/>
    <property type="match status" value="1"/>
</dbReference>
<dbReference type="Pfam" id="PF03098">
    <property type="entry name" value="An_peroxidase"/>
    <property type="match status" value="1"/>
</dbReference>
<dbReference type="PRINTS" id="PR00007">
    <property type="entry name" value="COMPLEMNTC1Q"/>
</dbReference>
<evidence type="ECO:0000256" key="2">
    <source>
        <dbReference type="ARBA" id="ARBA00022617"/>
    </source>
</evidence>
<keyword evidence="3 9" id="KW-0479">Metal-binding</keyword>